<feature type="non-terminal residue" evidence="6">
    <location>
        <position position="1"/>
    </location>
</feature>
<dbReference type="GO" id="GO:0009982">
    <property type="term" value="F:pseudouridine synthase activity"/>
    <property type="evidence" value="ECO:0000318"/>
    <property type="project" value="GO_Central"/>
</dbReference>
<comment type="similarity">
    <text evidence="1">Belongs to the pseudouridine synthase TruB family.</text>
</comment>
<dbReference type="InParanoid" id="A9UQA2"/>
<dbReference type="Gene3D" id="3.30.2350.10">
    <property type="entry name" value="Pseudouridine synthase"/>
    <property type="match status" value="1"/>
</dbReference>
<dbReference type="GO" id="GO:0006400">
    <property type="term" value="P:tRNA modification"/>
    <property type="evidence" value="ECO:0000318"/>
    <property type="project" value="GO_Central"/>
</dbReference>
<dbReference type="InterPro" id="IPR014780">
    <property type="entry name" value="tRNA_psdUridine_synth_TruB"/>
</dbReference>
<accession>A9UQA2</accession>
<evidence type="ECO:0000313" key="6">
    <source>
        <dbReference type="EMBL" id="EDQ93012.1"/>
    </source>
</evidence>
<dbReference type="SUPFAM" id="SSF55120">
    <property type="entry name" value="Pseudouridine synthase"/>
    <property type="match status" value="1"/>
</dbReference>
<feature type="domain" description="Pseudouridine synthase II N-terminal" evidence="5">
    <location>
        <begin position="6"/>
        <end position="149"/>
    </location>
</feature>
<reference evidence="6 7" key="1">
    <citation type="journal article" date="2008" name="Nature">
        <title>The genome of the choanoflagellate Monosiga brevicollis and the origin of metazoans.</title>
        <authorList>
            <consortium name="JGI Sequencing"/>
            <person name="King N."/>
            <person name="Westbrook M.J."/>
            <person name="Young S.L."/>
            <person name="Kuo A."/>
            <person name="Abedin M."/>
            <person name="Chapman J."/>
            <person name="Fairclough S."/>
            <person name="Hellsten U."/>
            <person name="Isogai Y."/>
            <person name="Letunic I."/>
            <person name="Marr M."/>
            <person name="Pincus D."/>
            <person name="Putnam N."/>
            <person name="Rokas A."/>
            <person name="Wright K.J."/>
            <person name="Zuzow R."/>
            <person name="Dirks W."/>
            <person name="Good M."/>
            <person name="Goodstein D."/>
            <person name="Lemons D."/>
            <person name="Li W."/>
            <person name="Lyons J.B."/>
            <person name="Morris A."/>
            <person name="Nichols S."/>
            <person name="Richter D.J."/>
            <person name="Salamov A."/>
            <person name="Bork P."/>
            <person name="Lim W.A."/>
            <person name="Manning G."/>
            <person name="Miller W.T."/>
            <person name="McGinnis W."/>
            <person name="Shapiro H."/>
            <person name="Tjian R."/>
            <person name="Grigoriev I.V."/>
            <person name="Rokhsar D."/>
        </authorList>
    </citation>
    <scope>NUCLEOTIDE SEQUENCE [LARGE SCALE GENOMIC DNA]</scope>
    <source>
        <strain evidence="7">MX1 / ATCC 50154</strain>
    </source>
</reference>
<keyword evidence="3" id="KW-0819">tRNA processing</keyword>
<dbReference type="GO" id="GO:1990481">
    <property type="term" value="P:mRNA pseudouridine synthesis"/>
    <property type="evidence" value="ECO:0000318"/>
    <property type="project" value="GO_Central"/>
</dbReference>
<gene>
    <name evidence="6" type="ORF">MONBRDRAFT_13301</name>
</gene>
<dbReference type="Pfam" id="PF01509">
    <property type="entry name" value="TruB_N"/>
    <property type="match status" value="1"/>
</dbReference>
<name>A9UQA2_MONBE</name>
<keyword evidence="7" id="KW-1185">Reference proteome</keyword>
<dbReference type="Proteomes" id="UP000001357">
    <property type="component" value="Unassembled WGS sequence"/>
</dbReference>
<dbReference type="NCBIfam" id="TIGR00431">
    <property type="entry name" value="TruB"/>
    <property type="match status" value="1"/>
</dbReference>
<dbReference type="OMA" id="THMELTQ"/>
<dbReference type="RefSeq" id="XP_001742774.1">
    <property type="nucleotide sequence ID" value="XM_001742722.1"/>
</dbReference>
<evidence type="ECO:0000256" key="3">
    <source>
        <dbReference type="ARBA" id="ARBA00022694"/>
    </source>
</evidence>
<dbReference type="GO" id="GO:0005634">
    <property type="term" value="C:nucleus"/>
    <property type="evidence" value="ECO:0000318"/>
    <property type="project" value="GO_Central"/>
</dbReference>
<evidence type="ECO:0000256" key="1">
    <source>
        <dbReference type="ARBA" id="ARBA00008999"/>
    </source>
</evidence>
<dbReference type="EC" id="5.4.99.25" evidence="2"/>
<evidence type="ECO:0000256" key="2">
    <source>
        <dbReference type="ARBA" id="ARBA00012787"/>
    </source>
</evidence>
<evidence type="ECO:0000313" key="7">
    <source>
        <dbReference type="Proteomes" id="UP000001357"/>
    </source>
</evidence>
<evidence type="ECO:0000256" key="4">
    <source>
        <dbReference type="ARBA" id="ARBA00023235"/>
    </source>
</evidence>
<dbReference type="InterPro" id="IPR020103">
    <property type="entry name" value="PsdUridine_synth_cat_dom_sf"/>
</dbReference>
<protein>
    <recommendedName>
        <fullName evidence="2">tRNA pseudouridine(55) synthase</fullName>
        <ecNumber evidence="2">5.4.99.25</ecNumber>
    </recommendedName>
</protein>
<dbReference type="eggNOG" id="KOG2529">
    <property type="taxonomic scope" value="Eukaryota"/>
</dbReference>
<dbReference type="PANTHER" id="PTHR13767:SF2">
    <property type="entry name" value="PSEUDOURIDYLATE SYNTHASE TRUB1"/>
    <property type="match status" value="1"/>
</dbReference>
<organism evidence="6 7">
    <name type="scientific">Monosiga brevicollis</name>
    <name type="common">Choanoflagellate</name>
    <dbReference type="NCBI Taxonomy" id="81824"/>
    <lineage>
        <taxon>Eukaryota</taxon>
        <taxon>Choanoflagellata</taxon>
        <taxon>Craspedida</taxon>
        <taxon>Salpingoecidae</taxon>
        <taxon>Monosiga</taxon>
    </lineage>
</organism>
<sequence>KRKQPKLKVGHGGTLDAEAEGVLVIGVGGATKQLSQFLACDKSYEFDVELGRRTTTLDVDGEVEAEAPFEHVTADMLQAALNEFVGDIMQIPPRYSALRIDGKRLSDHARSGTPVDPQPRPVRVLAAQLQAYVAPVATIAVTCGGGFYVRSLARDLAWKVQSEGHVTRLVRTRQGRFDLSAALPEDAWTPAQLEAALAANNKREEQHLRVNG</sequence>
<dbReference type="FunCoup" id="A9UQA2">
    <property type="interactions" value="695"/>
</dbReference>
<dbReference type="EMBL" id="CH991543">
    <property type="protein sequence ID" value="EDQ93012.1"/>
    <property type="molecule type" value="Genomic_DNA"/>
</dbReference>
<keyword evidence="4" id="KW-0413">Isomerase</keyword>
<dbReference type="KEGG" id="mbr:MONBRDRAFT_13301"/>
<dbReference type="GO" id="GO:0160148">
    <property type="term" value="F:tRNA pseudouridine(55) synthase activity"/>
    <property type="evidence" value="ECO:0007669"/>
    <property type="project" value="UniProtKB-EC"/>
</dbReference>
<dbReference type="GeneID" id="5887641"/>
<evidence type="ECO:0000259" key="5">
    <source>
        <dbReference type="Pfam" id="PF01509"/>
    </source>
</evidence>
<dbReference type="InterPro" id="IPR002501">
    <property type="entry name" value="PsdUridine_synth_N"/>
</dbReference>
<dbReference type="PANTHER" id="PTHR13767">
    <property type="entry name" value="TRNA-PSEUDOURIDINE SYNTHASE"/>
    <property type="match status" value="1"/>
</dbReference>
<dbReference type="GO" id="GO:0003723">
    <property type="term" value="F:RNA binding"/>
    <property type="evidence" value="ECO:0007669"/>
    <property type="project" value="InterPro"/>
</dbReference>
<proteinExistence type="inferred from homology"/>
<dbReference type="STRING" id="81824.A9UQA2"/>
<dbReference type="AlphaFoldDB" id="A9UQA2"/>